<comment type="subcellular location">
    <subcellularLocation>
        <location evidence="1">Secreted</location>
    </subcellularLocation>
</comment>
<evidence type="ECO:0000256" key="2">
    <source>
        <dbReference type="ARBA" id="ARBA00022525"/>
    </source>
</evidence>
<dbReference type="PANTHER" id="PTHR20914">
    <property type="entry name" value="LY6/PLAUR DOMAIN-CONTAINING PROTEIN 8"/>
    <property type="match status" value="1"/>
</dbReference>
<dbReference type="PANTHER" id="PTHR20914:SF2">
    <property type="entry name" value="LY6_PLAUR DOMAIN-CONTAINING PROTEIN 8"/>
    <property type="match status" value="1"/>
</dbReference>
<organism evidence="4">
    <name type="scientific">Ursus maritimus</name>
    <name type="common">Polar bear</name>
    <name type="synonym">Thalarctos maritimus</name>
    <dbReference type="NCBI Taxonomy" id="29073"/>
    <lineage>
        <taxon>Eukaryota</taxon>
        <taxon>Metazoa</taxon>
        <taxon>Chordata</taxon>
        <taxon>Craniata</taxon>
        <taxon>Vertebrata</taxon>
        <taxon>Euteleostomi</taxon>
        <taxon>Mammalia</taxon>
        <taxon>Eutheria</taxon>
        <taxon>Laurasiatheria</taxon>
        <taxon>Carnivora</taxon>
        <taxon>Caniformia</taxon>
        <taxon>Ursidae</taxon>
        <taxon>Ursus</taxon>
    </lineage>
</organism>
<feature type="region of interest" description="Disordered" evidence="3">
    <location>
        <begin position="223"/>
        <end position="243"/>
    </location>
</feature>
<gene>
    <name evidence="4" type="primary">LYPD8</name>
</gene>
<proteinExistence type="predicted"/>
<accession>A0A452TXF0</accession>
<evidence type="ECO:0000313" key="4">
    <source>
        <dbReference type="Ensembl" id="ENSUMAP00000013020"/>
    </source>
</evidence>
<dbReference type="InterPro" id="IPR050918">
    <property type="entry name" value="CNF-like_PLA2_Inhibitor"/>
</dbReference>
<dbReference type="CDD" id="cd23569">
    <property type="entry name" value="TFP_LU_ECD_LYPD8_rpt2"/>
    <property type="match status" value="1"/>
</dbReference>
<evidence type="ECO:0000256" key="1">
    <source>
        <dbReference type="ARBA" id="ARBA00004613"/>
    </source>
</evidence>
<dbReference type="Ensembl" id="ENSUMAT00000015449.1">
    <property type="protein sequence ID" value="ENSUMAP00000013020.1"/>
    <property type="gene ID" value="ENSUMAG00000009626.1"/>
</dbReference>
<dbReference type="GO" id="GO:0005615">
    <property type="term" value="C:extracellular space"/>
    <property type="evidence" value="ECO:0007669"/>
    <property type="project" value="TreeGrafter"/>
</dbReference>
<evidence type="ECO:0000256" key="3">
    <source>
        <dbReference type="SAM" id="MobiDB-lite"/>
    </source>
</evidence>
<dbReference type="AlphaFoldDB" id="A0A452TXF0"/>
<name>A0A452TXF0_URSMA</name>
<protein>
    <submittedName>
        <fullName evidence="4">LY6/PLAUR domain containing 8</fullName>
    </submittedName>
</protein>
<keyword evidence="2" id="KW-0964">Secreted</keyword>
<reference evidence="4" key="1">
    <citation type="submission" date="2019-03" db="UniProtKB">
        <authorList>
            <consortium name="Ensembl"/>
        </authorList>
    </citation>
    <scope>IDENTIFICATION</scope>
</reference>
<dbReference type="GeneTree" id="ENSGT00570000079564"/>
<dbReference type="GO" id="GO:0050829">
    <property type="term" value="P:defense response to Gram-negative bacterium"/>
    <property type="evidence" value="ECO:0007669"/>
    <property type="project" value="TreeGrafter"/>
</dbReference>
<sequence length="266" mass="28600">TVCKCLLNVDSAVHLVSPESLSCVQCNSLTNTCNNENITECPSDQSLFRVSALSEASYPGLTVCFSLCVGAANIYQDKACSAENCREGRDTVEAFTVHVSDNERFLFISQCCQGKECNDTTDALGGCWQYVSSDIECFACYGSNESSCNVQIRKCYKEERCVNLVAEFKNGMSWGFNSLGCSNISNSTCQFLSAENRTVGGVIFREFECLDGANFSSTAIPNSSLTTPPASSSNTTSVPTSTPDMASKVSFTPVAFVSLLLLGLLL</sequence>